<evidence type="ECO:0000313" key="1">
    <source>
        <dbReference type="EMBL" id="RAK86253.1"/>
    </source>
</evidence>
<organism evidence="1 2">
    <name type="scientific">Aspergillus costaricaensis CBS 115574</name>
    <dbReference type="NCBI Taxonomy" id="1448317"/>
    <lineage>
        <taxon>Eukaryota</taxon>
        <taxon>Fungi</taxon>
        <taxon>Dikarya</taxon>
        <taxon>Ascomycota</taxon>
        <taxon>Pezizomycotina</taxon>
        <taxon>Eurotiomycetes</taxon>
        <taxon>Eurotiomycetidae</taxon>
        <taxon>Eurotiales</taxon>
        <taxon>Aspergillaceae</taxon>
        <taxon>Aspergillus</taxon>
        <taxon>Aspergillus subgen. Circumdati</taxon>
    </lineage>
</organism>
<dbReference type="Proteomes" id="UP000249748">
    <property type="component" value="Unassembled WGS sequence"/>
</dbReference>
<protein>
    <submittedName>
        <fullName evidence="1">Uncharacterized protein</fullName>
    </submittedName>
</protein>
<gene>
    <name evidence="1" type="ORF">BO79DRAFT_257423</name>
</gene>
<dbReference type="EMBL" id="KZ824560">
    <property type="protein sequence ID" value="RAK86253.1"/>
    <property type="molecule type" value="Genomic_DNA"/>
</dbReference>
<accession>A0ACD1I6W8</accession>
<name>A0ACD1I6W8_9EURO</name>
<keyword evidence="2" id="KW-1185">Reference proteome</keyword>
<reference evidence="1" key="1">
    <citation type="submission" date="2018-02" db="EMBL/GenBank/DDBJ databases">
        <title>The genomes of Aspergillus section Nigri reveals drivers in fungal speciation.</title>
        <authorList>
            <consortium name="DOE Joint Genome Institute"/>
            <person name="Vesth T.C."/>
            <person name="Nybo J."/>
            <person name="Theobald S."/>
            <person name="Brandl J."/>
            <person name="Frisvad J.C."/>
            <person name="Nielsen K.F."/>
            <person name="Lyhne E.K."/>
            <person name="Kogle M.E."/>
            <person name="Kuo A."/>
            <person name="Riley R."/>
            <person name="Clum A."/>
            <person name="Nolan M."/>
            <person name="Lipzen A."/>
            <person name="Salamov A."/>
            <person name="Henrissat B."/>
            <person name="Wiebenga A."/>
            <person name="De vries R.P."/>
            <person name="Grigoriev I.V."/>
            <person name="Mortensen U.H."/>
            <person name="Andersen M.R."/>
            <person name="Baker S.E."/>
        </authorList>
    </citation>
    <scope>NUCLEOTIDE SEQUENCE</scope>
    <source>
        <strain evidence="1">CBS 115574</strain>
    </source>
</reference>
<evidence type="ECO:0000313" key="2">
    <source>
        <dbReference type="Proteomes" id="UP000249748"/>
    </source>
</evidence>
<sequence>MTPRRSSKRVGRPRLDTTAATTNTTAILSPNRRTQVRRAQRTYRLKKEAVFRNAIDRAEQLEARFRIVREEVAGLLADVATEEQQLHPTIHTRLKRLHEILLSDDGDNTPVATSTDNTTPSSSSSSTSTESDSSPPVQHHQQPTYPNNNHPLIPNQPLTHLPTKHHTYAFHEPRFLRKLHRYTLEHAYRLFTDPRSNPSTIYRVFRLVPCIRDPQKTQPRFKQLLTGGCTDPLEVPGLPFYGIGGAGTHFRGVDGDVPRNRRMPGRVGNVLEMYGLGGTWFDCRDVEGFLGLMGVDVSNGGMFLRCSGSGSGDSVGEYVLDVEGFFSRLLPGLVILGRAPGFREVDVRRALQGSVRRVDHI</sequence>
<proteinExistence type="predicted"/>